<keyword evidence="3" id="KW-1185">Reference proteome</keyword>
<evidence type="ECO:0000313" key="2">
    <source>
        <dbReference type="EMBL" id="QTE30380.1"/>
    </source>
</evidence>
<keyword evidence="1" id="KW-1133">Transmembrane helix</keyword>
<evidence type="ECO:0000313" key="3">
    <source>
        <dbReference type="Proteomes" id="UP000663937"/>
    </source>
</evidence>
<proteinExistence type="predicted"/>
<feature type="transmembrane region" description="Helical" evidence="1">
    <location>
        <begin position="148"/>
        <end position="169"/>
    </location>
</feature>
<gene>
    <name evidence="2" type="ORF">J4E96_05140</name>
</gene>
<organism evidence="2 3">
    <name type="scientific">Pengzhenrongella sicca</name>
    <dbReference type="NCBI Taxonomy" id="2819238"/>
    <lineage>
        <taxon>Bacteria</taxon>
        <taxon>Bacillati</taxon>
        <taxon>Actinomycetota</taxon>
        <taxon>Actinomycetes</taxon>
        <taxon>Micrococcales</taxon>
        <taxon>Pengzhenrongella</taxon>
    </lineage>
</organism>
<keyword evidence="1" id="KW-0812">Transmembrane</keyword>
<sequence length="236" mass="24473">MPNEAAPLPTEDWHYWLSEDGRPMAVLNTQVPPWDPRAVVAAAPQGAVVAREASFSAAPEPFGGPAVAPEHAAEVATAQRQALLTFGAGVACFVIGAGSSIVASQSSGGGVIWTGGVLFGVVLFWRAWRLHRAAHEYGGTPSSLAKLVVGVGAVACLGLGGTALFQYFAPTEIGGAAGSCWNDSEGGMLQEVSCGADHTYKVASWVTDPDTCPLSSEFYVEVEDTDANFDCLTEDA</sequence>
<dbReference type="KEGG" id="psic:J4E96_05140"/>
<accession>A0A8A4ZEH6</accession>
<protein>
    <submittedName>
        <fullName evidence="2">Uncharacterized protein</fullName>
    </submittedName>
</protein>
<dbReference type="AlphaFoldDB" id="A0A8A4ZEH6"/>
<dbReference type="Proteomes" id="UP000663937">
    <property type="component" value="Chromosome"/>
</dbReference>
<dbReference type="EMBL" id="CP071868">
    <property type="protein sequence ID" value="QTE30380.1"/>
    <property type="molecule type" value="Genomic_DNA"/>
</dbReference>
<keyword evidence="1" id="KW-0472">Membrane</keyword>
<evidence type="ECO:0000256" key="1">
    <source>
        <dbReference type="SAM" id="Phobius"/>
    </source>
</evidence>
<reference evidence="2" key="1">
    <citation type="submission" date="2021-03" db="EMBL/GenBank/DDBJ databases">
        <title>Pengzhenrongella sicca gen. nov., sp. nov., a new member of suborder Micrococcineae isolated from High-Arctic tundra soil.</title>
        <authorList>
            <person name="Peng F."/>
        </authorList>
    </citation>
    <scope>NUCLEOTIDE SEQUENCE</scope>
    <source>
        <strain evidence="2">LRZ-2</strain>
    </source>
</reference>
<feature type="transmembrane region" description="Helical" evidence="1">
    <location>
        <begin position="110"/>
        <end position="128"/>
    </location>
</feature>
<name>A0A8A4ZEH6_9MICO</name>
<feature type="transmembrane region" description="Helical" evidence="1">
    <location>
        <begin position="83"/>
        <end position="104"/>
    </location>
</feature>
<dbReference type="RefSeq" id="WP_227424710.1">
    <property type="nucleotide sequence ID" value="NZ_CP071868.1"/>
</dbReference>